<organism evidence="2 3">
    <name type="scientific">Synchytrium microbalum</name>
    <dbReference type="NCBI Taxonomy" id="1806994"/>
    <lineage>
        <taxon>Eukaryota</taxon>
        <taxon>Fungi</taxon>
        <taxon>Fungi incertae sedis</taxon>
        <taxon>Chytridiomycota</taxon>
        <taxon>Chytridiomycota incertae sedis</taxon>
        <taxon>Chytridiomycetes</taxon>
        <taxon>Synchytriales</taxon>
        <taxon>Synchytriaceae</taxon>
        <taxon>Synchytrium</taxon>
    </lineage>
</organism>
<feature type="compositionally biased region" description="Basic and acidic residues" evidence="1">
    <location>
        <begin position="76"/>
        <end position="87"/>
    </location>
</feature>
<keyword evidence="3" id="KW-1185">Reference proteome</keyword>
<dbReference type="Proteomes" id="UP000319731">
    <property type="component" value="Unassembled WGS sequence"/>
</dbReference>
<dbReference type="GeneID" id="42001697"/>
<dbReference type="EMBL" id="QEAO01000002">
    <property type="protein sequence ID" value="TPX37588.1"/>
    <property type="molecule type" value="Genomic_DNA"/>
</dbReference>
<feature type="compositionally biased region" description="Basic residues" evidence="1">
    <location>
        <begin position="268"/>
        <end position="277"/>
    </location>
</feature>
<dbReference type="AlphaFoldDB" id="A0A507CE15"/>
<evidence type="ECO:0000256" key="1">
    <source>
        <dbReference type="SAM" id="MobiDB-lite"/>
    </source>
</evidence>
<proteinExistence type="predicted"/>
<dbReference type="OrthoDB" id="10532737at2759"/>
<reference evidence="2 3" key="1">
    <citation type="journal article" date="2019" name="Sci. Rep.">
        <title>Comparative genomics of chytrid fungi reveal insights into the obligate biotrophic and pathogenic lifestyle of Synchytrium endobioticum.</title>
        <authorList>
            <person name="van de Vossenberg B.T.L.H."/>
            <person name="Warris S."/>
            <person name="Nguyen H.D.T."/>
            <person name="van Gent-Pelzer M.P.E."/>
            <person name="Joly D.L."/>
            <person name="van de Geest H.C."/>
            <person name="Bonants P.J.M."/>
            <person name="Smith D.S."/>
            <person name="Levesque C.A."/>
            <person name="van der Lee T.A.J."/>
        </authorList>
    </citation>
    <scope>NUCLEOTIDE SEQUENCE [LARGE SCALE GENOMIC DNA]</scope>
    <source>
        <strain evidence="2 3">JEL517</strain>
    </source>
</reference>
<accession>A0A507CE15</accession>
<comment type="caution">
    <text evidence="2">The sequence shown here is derived from an EMBL/GenBank/DDBJ whole genome shotgun (WGS) entry which is preliminary data.</text>
</comment>
<gene>
    <name evidence="2" type="ORF">SmJEL517_g00471</name>
</gene>
<sequence length="388" mass="43379">MDEIMGRLRLVVDHECVLEDPDVSSNIFRDITRMIGAEERTSFIDEGLKAERDQWRQELSNRTNPPALPRPITRTQPHDETYDDQRLSRPSTSSDEIYNALPVNPVPSHHSMSSSRTRTMGIAESRLQRDIIDRAAQEAELIRSQFRANPIPATSILAVPIPTRKGKTKSSRPSTAPSNSTSSTLHGNIGRGCACGSSHVAADLVNEYKPDAPTQKCIPRLTLSAAEDGRRRRQRLLAPPDINRSEFAPDINHEVPTSTYIPPSGYRPPKRVLKPRPKTPQASTPTVKKTFAPVSPRIAALGRPRTPKVVDEVPQIKKGLLDYERAERVRILLLDQHRREEAYLNDLENISTRIRSKPTPEERAAVIGAVARVKKTIDHILADEGLDK</sequence>
<feature type="region of interest" description="Disordered" evidence="1">
    <location>
        <begin position="253"/>
        <end position="287"/>
    </location>
</feature>
<dbReference type="RefSeq" id="XP_031027499.1">
    <property type="nucleotide sequence ID" value="XM_031166400.1"/>
</dbReference>
<feature type="region of interest" description="Disordered" evidence="1">
    <location>
        <begin position="163"/>
        <end position="187"/>
    </location>
</feature>
<feature type="compositionally biased region" description="Low complexity" evidence="1">
    <location>
        <begin position="171"/>
        <end position="184"/>
    </location>
</feature>
<name>A0A507CE15_9FUNG</name>
<evidence type="ECO:0000313" key="3">
    <source>
        <dbReference type="Proteomes" id="UP000319731"/>
    </source>
</evidence>
<protein>
    <submittedName>
        <fullName evidence="2">Uncharacterized protein</fullName>
    </submittedName>
</protein>
<dbReference type="STRING" id="1806994.A0A507CE15"/>
<feature type="region of interest" description="Disordered" evidence="1">
    <location>
        <begin position="57"/>
        <end position="114"/>
    </location>
</feature>
<evidence type="ECO:0000313" key="2">
    <source>
        <dbReference type="EMBL" id="TPX37588.1"/>
    </source>
</evidence>